<dbReference type="InterPro" id="IPR052752">
    <property type="entry name" value="NACHT-WD_repeat"/>
</dbReference>
<dbReference type="SUPFAM" id="SSF50978">
    <property type="entry name" value="WD40 repeat-like"/>
    <property type="match status" value="1"/>
</dbReference>
<proteinExistence type="predicted"/>
<reference evidence="1" key="1">
    <citation type="submission" date="2021-02" db="EMBL/GenBank/DDBJ databases">
        <authorList>
            <person name="Nowell W R."/>
        </authorList>
    </citation>
    <scope>NUCLEOTIDE SEQUENCE</scope>
</reference>
<evidence type="ECO:0000313" key="1">
    <source>
        <dbReference type="EMBL" id="CAF4450408.1"/>
    </source>
</evidence>
<dbReference type="EMBL" id="CAJOBA010082935">
    <property type="protein sequence ID" value="CAF4450408.1"/>
    <property type="molecule type" value="Genomic_DNA"/>
</dbReference>
<organism evidence="1 2">
    <name type="scientific">Didymodactylos carnosus</name>
    <dbReference type="NCBI Taxonomy" id="1234261"/>
    <lineage>
        <taxon>Eukaryota</taxon>
        <taxon>Metazoa</taxon>
        <taxon>Spiralia</taxon>
        <taxon>Gnathifera</taxon>
        <taxon>Rotifera</taxon>
        <taxon>Eurotatoria</taxon>
        <taxon>Bdelloidea</taxon>
        <taxon>Philodinida</taxon>
        <taxon>Philodinidae</taxon>
        <taxon>Didymodactylos</taxon>
    </lineage>
</organism>
<dbReference type="PANTHER" id="PTHR19871">
    <property type="entry name" value="BETA TRANSDUCIN-RELATED PROTEIN"/>
    <property type="match status" value="1"/>
</dbReference>
<dbReference type="Proteomes" id="UP000682733">
    <property type="component" value="Unassembled WGS sequence"/>
</dbReference>
<name>A0A8S2WM69_9BILA</name>
<dbReference type="Gene3D" id="1.25.40.370">
    <property type="match status" value="1"/>
</dbReference>
<dbReference type="InterPro" id="IPR036322">
    <property type="entry name" value="WD40_repeat_dom_sf"/>
</dbReference>
<evidence type="ECO:0000313" key="2">
    <source>
        <dbReference type="Proteomes" id="UP000682733"/>
    </source>
</evidence>
<comment type="caution">
    <text evidence="1">The sequence shown here is derived from an EMBL/GenBank/DDBJ whole genome shotgun (WGS) entry which is preliminary data.</text>
</comment>
<accession>A0A8S2WM69</accession>
<protein>
    <submittedName>
        <fullName evidence="1">Uncharacterized protein</fullName>
    </submittedName>
</protein>
<sequence length="304" mass="35655">MDQAIEWKHSTKIEDISISYEVKPAVQALLEKLEKSYGTVFVKKVLQYMTLSRHGFYENYFQDILAKDENNATNISYSINSCIKRIFMYRWYHRMFWEVAQDKYCQDIESNQNCHKIIVKTFQHEKFNKLNPFWMKELPYHATCSNNINDLKNNFLLDLKFMQIKIETTDVDQLINDYEYAVTIHNQDQTLKLVHQTLLIAAYKIRLCPAELPGQLFGRLYGYKTDSDLEHLLEQCLSPPQESIISNKNFMAGPNNLLSKSIIAHKTEIKSTLISNDNCYIISCSSDNCIKVFYANNFMEKITI</sequence>
<dbReference type="PANTHER" id="PTHR19871:SF14">
    <property type="entry name" value="DUF4062 DOMAIN-CONTAINING PROTEIN"/>
    <property type="match status" value="1"/>
</dbReference>
<dbReference type="AlphaFoldDB" id="A0A8S2WM69"/>
<gene>
    <name evidence="1" type="ORF">TMI583_LOCUS45800</name>
</gene>
<feature type="non-terminal residue" evidence="1">
    <location>
        <position position="1"/>
    </location>
</feature>